<keyword evidence="2" id="KW-0449">Lipoprotein</keyword>
<protein>
    <submittedName>
        <fullName evidence="2">Lipoprotein</fullName>
    </submittedName>
</protein>
<accession>A0A512DT43</accession>
<proteinExistence type="predicted"/>
<name>A0A512DT43_9PROT</name>
<dbReference type="Pfam" id="PF06082">
    <property type="entry name" value="YjbH"/>
    <property type="match status" value="1"/>
</dbReference>
<gene>
    <name evidence="2" type="ORF">SAE02_37890</name>
</gene>
<dbReference type="Proteomes" id="UP000321523">
    <property type="component" value="Unassembled WGS sequence"/>
</dbReference>
<dbReference type="OrthoDB" id="19542at2"/>
<feature type="region of interest" description="Disordered" evidence="1">
    <location>
        <begin position="231"/>
        <end position="251"/>
    </location>
</feature>
<evidence type="ECO:0000256" key="1">
    <source>
        <dbReference type="SAM" id="MobiDB-lite"/>
    </source>
</evidence>
<reference evidence="2 3" key="1">
    <citation type="submission" date="2019-07" db="EMBL/GenBank/DDBJ databases">
        <title>Whole genome shotgun sequence of Skermanella aerolata NBRC 106429.</title>
        <authorList>
            <person name="Hosoyama A."/>
            <person name="Uohara A."/>
            <person name="Ohji S."/>
            <person name="Ichikawa N."/>
        </authorList>
    </citation>
    <scope>NUCLEOTIDE SEQUENCE [LARGE SCALE GENOMIC DNA]</scope>
    <source>
        <strain evidence="2 3">NBRC 106429</strain>
    </source>
</reference>
<dbReference type="EMBL" id="BJYZ01000017">
    <property type="protein sequence ID" value="GEO39641.1"/>
    <property type="molecule type" value="Genomic_DNA"/>
</dbReference>
<keyword evidence="3" id="KW-1185">Reference proteome</keyword>
<evidence type="ECO:0000313" key="2">
    <source>
        <dbReference type="EMBL" id="GEO39641.1"/>
    </source>
</evidence>
<dbReference type="InterPro" id="IPR010344">
    <property type="entry name" value="YbjH"/>
</dbReference>
<dbReference type="AlphaFoldDB" id="A0A512DT43"/>
<organism evidence="2 3">
    <name type="scientific">Skermanella aerolata</name>
    <dbReference type="NCBI Taxonomy" id="393310"/>
    <lineage>
        <taxon>Bacteria</taxon>
        <taxon>Pseudomonadati</taxon>
        <taxon>Pseudomonadota</taxon>
        <taxon>Alphaproteobacteria</taxon>
        <taxon>Rhodospirillales</taxon>
        <taxon>Azospirillaceae</taxon>
        <taxon>Skermanella</taxon>
    </lineage>
</organism>
<comment type="caution">
    <text evidence="2">The sequence shown here is derived from an EMBL/GenBank/DDBJ whole genome shotgun (WGS) entry which is preliminary data.</text>
</comment>
<evidence type="ECO:0000313" key="3">
    <source>
        <dbReference type="Proteomes" id="UP000321523"/>
    </source>
</evidence>
<sequence>MGLLLAFSGASQAEPTFSDFGGAGLLQVPTARMFDADTLAAGFTWTPLYRHAFLTFQAVPDVEVTIRQSGDAYAGSDETEFAGGVDLKLRLLREGPHWPEVSAGVRGLFDSRGLGSRYLLMSRRWYDTDWTLGAGWGRFSQGGFLGHDVSLIGGVEVHMPDDGLLDGFSFKLEYTGDRFHAERSRYADLPAPFPVNVGVVWRPLPWIEAGAGIEQGHAAMVRAAVKLDAGRLDSGSPVKSPPSKIGPRPSRGIARDAARRIETALRSAGMPVQAVRIEDAQATVWLDSVPPGPPARTAGRIARIMAARAPAKAERLTVVLGPAELAGTAVSFLRADLERADRHAGSPAEIWRTTELEPAASAGGAPGPAADRWQGRITPRLEQSLNGRNGFHAYRATLDFATFSAGPSGLVSGTGLRFNLSDNLEGRLGAPDPRLPVVRSDVGRYAAVPATVDHLYMGWLWNPFTDWHTRLSAGQMDEMFSGVEGEVLYRPFGARWAVGADGDLVMKRVPGNLLYVEPGLYATLHGSLRYESSDGLIQGTLRAGRYLAGDLGSTIELTRLFDGGVRIGAYATLTNAGGRNLDHGISVRIPIGPLPVVGRALAPEIATRSLGRDAGQRVDQSLQLYDITGAAGVGRVMGSWNRLLE</sequence>
<dbReference type="RefSeq" id="WP_044427579.1">
    <property type="nucleotide sequence ID" value="NZ_BJYZ01000017.1"/>
</dbReference>